<sequence length="213" mass="24282">MREVQEYFNYVLLGSKWVLLWFSPLSFSWVTLSCGAKALLSKGTWWTVDGCFRMAGTIGRSSVGKRARIYIVKRGKEIRRGFNDVTRFSTYNVKAHGLQDLLIITEARLVQFSPARPTRQSFLLICPWNHRDLELPDFDDLESLGPEPGSSSELDMGDLRLIVRLGQPFGALLLVQQWGGEFKRITLDNNIITQVKDVTSVDSMMHVRTLEIL</sequence>
<keyword evidence="1" id="KW-1133">Transmembrane helix</keyword>
<protein>
    <submittedName>
        <fullName evidence="2">Uncharacterized protein</fullName>
    </submittedName>
</protein>
<evidence type="ECO:0000313" key="3">
    <source>
        <dbReference type="Proteomes" id="UP000823399"/>
    </source>
</evidence>
<evidence type="ECO:0000256" key="1">
    <source>
        <dbReference type="SAM" id="Phobius"/>
    </source>
</evidence>
<dbReference type="AlphaFoldDB" id="A0A9P7ETD1"/>
<name>A0A9P7ETD1_9AGAM</name>
<dbReference type="PROSITE" id="PS51257">
    <property type="entry name" value="PROKAR_LIPOPROTEIN"/>
    <property type="match status" value="1"/>
</dbReference>
<accession>A0A9P7ETD1</accession>
<evidence type="ECO:0000313" key="2">
    <source>
        <dbReference type="EMBL" id="KAG2089997.1"/>
    </source>
</evidence>
<dbReference type="EMBL" id="JABBWM010000107">
    <property type="protein sequence ID" value="KAG2089997.1"/>
    <property type="molecule type" value="Genomic_DNA"/>
</dbReference>
<organism evidence="2 3">
    <name type="scientific">Suillus discolor</name>
    <dbReference type="NCBI Taxonomy" id="1912936"/>
    <lineage>
        <taxon>Eukaryota</taxon>
        <taxon>Fungi</taxon>
        <taxon>Dikarya</taxon>
        <taxon>Basidiomycota</taxon>
        <taxon>Agaricomycotina</taxon>
        <taxon>Agaricomycetes</taxon>
        <taxon>Agaricomycetidae</taxon>
        <taxon>Boletales</taxon>
        <taxon>Suillineae</taxon>
        <taxon>Suillaceae</taxon>
        <taxon>Suillus</taxon>
    </lineage>
</organism>
<feature type="transmembrane region" description="Helical" evidence="1">
    <location>
        <begin position="7"/>
        <end position="32"/>
    </location>
</feature>
<proteinExistence type="predicted"/>
<reference evidence="2" key="1">
    <citation type="journal article" date="2020" name="New Phytol.">
        <title>Comparative genomics reveals dynamic genome evolution in host specialist ectomycorrhizal fungi.</title>
        <authorList>
            <person name="Lofgren L.A."/>
            <person name="Nguyen N.H."/>
            <person name="Vilgalys R."/>
            <person name="Ruytinx J."/>
            <person name="Liao H.L."/>
            <person name="Branco S."/>
            <person name="Kuo A."/>
            <person name="LaButti K."/>
            <person name="Lipzen A."/>
            <person name="Andreopoulos W."/>
            <person name="Pangilinan J."/>
            <person name="Riley R."/>
            <person name="Hundley H."/>
            <person name="Na H."/>
            <person name="Barry K."/>
            <person name="Grigoriev I.V."/>
            <person name="Stajich J.E."/>
            <person name="Kennedy P.G."/>
        </authorList>
    </citation>
    <scope>NUCLEOTIDE SEQUENCE</scope>
    <source>
        <strain evidence="2">FC423</strain>
    </source>
</reference>
<gene>
    <name evidence="2" type="ORF">F5147DRAFT_658265</name>
</gene>
<keyword evidence="1" id="KW-0472">Membrane</keyword>
<keyword evidence="1" id="KW-0812">Transmembrane</keyword>
<keyword evidence="3" id="KW-1185">Reference proteome</keyword>
<dbReference type="Proteomes" id="UP000823399">
    <property type="component" value="Unassembled WGS sequence"/>
</dbReference>
<dbReference type="GeneID" id="64696669"/>
<dbReference type="OrthoDB" id="2678877at2759"/>
<dbReference type="RefSeq" id="XP_041286056.1">
    <property type="nucleotide sequence ID" value="XM_041434410.1"/>
</dbReference>
<comment type="caution">
    <text evidence="2">The sequence shown here is derived from an EMBL/GenBank/DDBJ whole genome shotgun (WGS) entry which is preliminary data.</text>
</comment>